<keyword evidence="2" id="KW-0808">Transferase</keyword>
<evidence type="ECO:0000256" key="1">
    <source>
        <dbReference type="ARBA" id="ARBA00010566"/>
    </source>
</evidence>
<proteinExistence type="inferred from homology"/>
<comment type="similarity">
    <text evidence="1">Belongs to the citrate synthase family.</text>
</comment>
<dbReference type="EMBL" id="UINC01157831">
    <property type="protein sequence ID" value="SVD55035.1"/>
    <property type="molecule type" value="Genomic_DNA"/>
</dbReference>
<dbReference type="GO" id="GO:0046912">
    <property type="term" value="F:acyltransferase activity, acyl groups converted into alkyl on transfer"/>
    <property type="evidence" value="ECO:0007669"/>
    <property type="project" value="InterPro"/>
</dbReference>
<evidence type="ECO:0008006" key="4">
    <source>
        <dbReference type="Google" id="ProtNLM"/>
    </source>
</evidence>
<evidence type="ECO:0000313" key="3">
    <source>
        <dbReference type="EMBL" id="SVD55035.1"/>
    </source>
</evidence>
<dbReference type="Pfam" id="PF00285">
    <property type="entry name" value="Citrate_synt"/>
    <property type="match status" value="1"/>
</dbReference>
<sequence>MKEYIPGLAGVPATKSAISSIDGEKGILAYRGYSIQDLVKHSSFEETALLLMQGELPTHTELCNFKDLLQRRYEVKRKIRHLLWSLPSEGHSMDVLQTAIASMATFYPGAGASEPDS</sequence>
<dbReference type="AlphaFoldDB" id="A0A382W9L2"/>
<reference evidence="3" key="1">
    <citation type="submission" date="2018-05" db="EMBL/GenBank/DDBJ databases">
        <authorList>
            <person name="Lanie J.A."/>
            <person name="Ng W.-L."/>
            <person name="Kazmierczak K.M."/>
            <person name="Andrzejewski T.M."/>
            <person name="Davidsen T.M."/>
            <person name="Wayne K.J."/>
            <person name="Tettelin H."/>
            <person name="Glass J.I."/>
            <person name="Rusch D."/>
            <person name="Podicherti R."/>
            <person name="Tsui H.-C.T."/>
            <person name="Winkler M.E."/>
        </authorList>
    </citation>
    <scope>NUCLEOTIDE SEQUENCE</scope>
</reference>
<dbReference type="PANTHER" id="PTHR11739">
    <property type="entry name" value="CITRATE SYNTHASE"/>
    <property type="match status" value="1"/>
</dbReference>
<organism evidence="3">
    <name type="scientific">marine metagenome</name>
    <dbReference type="NCBI Taxonomy" id="408172"/>
    <lineage>
        <taxon>unclassified sequences</taxon>
        <taxon>metagenomes</taxon>
        <taxon>ecological metagenomes</taxon>
    </lineage>
</organism>
<dbReference type="Gene3D" id="1.10.580.10">
    <property type="entry name" value="Citrate Synthase, domain 1"/>
    <property type="match status" value="1"/>
</dbReference>
<name>A0A382W9L2_9ZZZZ</name>
<protein>
    <recommendedName>
        <fullName evidence="4">Citrate synthase</fullName>
    </recommendedName>
</protein>
<dbReference type="InterPro" id="IPR002020">
    <property type="entry name" value="Citrate_synthase"/>
</dbReference>
<dbReference type="SUPFAM" id="SSF48256">
    <property type="entry name" value="Citrate synthase"/>
    <property type="match status" value="1"/>
</dbReference>
<feature type="non-terminal residue" evidence="3">
    <location>
        <position position="117"/>
    </location>
</feature>
<gene>
    <name evidence="3" type="ORF">METZ01_LOCUS407889</name>
</gene>
<accession>A0A382W9L2</accession>
<dbReference type="GO" id="GO:0006099">
    <property type="term" value="P:tricarboxylic acid cycle"/>
    <property type="evidence" value="ECO:0007669"/>
    <property type="project" value="TreeGrafter"/>
</dbReference>
<dbReference type="InterPro" id="IPR036969">
    <property type="entry name" value="Citrate_synthase_sf"/>
</dbReference>
<dbReference type="GO" id="GO:0005975">
    <property type="term" value="P:carbohydrate metabolic process"/>
    <property type="evidence" value="ECO:0007669"/>
    <property type="project" value="TreeGrafter"/>
</dbReference>
<dbReference type="InterPro" id="IPR016142">
    <property type="entry name" value="Citrate_synth-like_lrg_a-sub"/>
</dbReference>
<evidence type="ECO:0000256" key="2">
    <source>
        <dbReference type="ARBA" id="ARBA00022679"/>
    </source>
</evidence>
<dbReference type="PANTHER" id="PTHR11739:SF4">
    <property type="entry name" value="CITRATE SYNTHASE, PEROXISOMAL"/>
    <property type="match status" value="1"/>
</dbReference>